<dbReference type="Proteomes" id="UP001163603">
    <property type="component" value="Chromosome 4"/>
</dbReference>
<comment type="caution">
    <text evidence="1">The sequence shown here is derived from an EMBL/GenBank/DDBJ whole genome shotgun (WGS) entry which is preliminary data.</text>
</comment>
<organism evidence="1 2">
    <name type="scientific">Pistacia integerrima</name>
    <dbReference type="NCBI Taxonomy" id="434235"/>
    <lineage>
        <taxon>Eukaryota</taxon>
        <taxon>Viridiplantae</taxon>
        <taxon>Streptophyta</taxon>
        <taxon>Embryophyta</taxon>
        <taxon>Tracheophyta</taxon>
        <taxon>Spermatophyta</taxon>
        <taxon>Magnoliopsida</taxon>
        <taxon>eudicotyledons</taxon>
        <taxon>Gunneridae</taxon>
        <taxon>Pentapetalae</taxon>
        <taxon>rosids</taxon>
        <taxon>malvids</taxon>
        <taxon>Sapindales</taxon>
        <taxon>Anacardiaceae</taxon>
        <taxon>Pistacia</taxon>
    </lineage>
</organism>
<reference evidence="2" key="1">
    <citation type="journal article" date="2023" name="G3 (Bethesda)">
        <title>Genome assembly and association tests identify interacting loci associated with vigor, precocity, and sex in interspecific pistachio rootstocks.</title>
        <authorList>
            <person name="Palmer W."/>
            <person name="Jacygrad E."/>
            <person name="Sagayaradj S."/>
            <person name="Cavanaugh K."/>
            <person name="Han R."/>
            <person name="Bertier L."/>
            <person name="Beede B."/>
            <person name="Kafkas S."/>
            <person name="Golino D."/>
            <person name="Preece J."/>
            <person name="Michelmore R."/>
        </authorList>
    </citation>
    <scope>NUCLEOTIDE SEQUENCE [LARGE SCALE GENOMIC DNA]</scope>
</reference>
<gene>
    <name evidence="1" type="ORF">Pint_18769</name>
</gene>
<accession>A0ACC0YWC6</accession>
<name>A0ACC0YWC6_9ROSI</name>
<evidence type="ECO:0000313" key="1">
    <source>
        <dbReference type="EMBL" id="KAJ0043044.1"/>
    </source>
</evidence>
<keyword evidence="2" id="KW-1185">Reference proteome</keyword>
<sequence length="273" mass="31170">MADFRQHMQSFRPCQPFSEIDMNMEMFKQFAELKPSMLDNFNIPNFSLETPLVHQQLEFPANCNHNNLFTNFHTAESLITMPVVQNITANLDVFHENKQREAPEQSTSISKNISTSASTAGFDGDTNRKRKNRLGKGKKVSSDEKEDEKAEEVIHVRAKRGQATDSHSIAERVRREKINKKMRCLQDLVPGCHKTMGMAGMLEEIINYVHSLQNQVEFLSMELAAACSSHDLNFEAESSKKAQGTSSHESQEMEKWAREAYGEYTCFHSTWSL</sequence>
<dbReference type="EMBL" id="CM047739">
    <property type="protein sequence ID" value="KAJ0043044.1"/>
    <property type="molecule type" value="Genomic_DNA"/>
</dbReference>
<evidence type="ECO:0000313" key="2">
    <source>
        <dbReference type="Proteomes" id="UP001163603"/>
    </source>
</evidence>
<proteinExistence type="predicted"/>
<protein>
    <submittedName>
        <fullName evidence="1">Uncharacterized protein</fullName>
    </submittedName>
</protein>